<comment type="caution">
    <text evidence="4">The sequence shown here is derived from an EMBL/GenBank/DDBJ whole genome shotgun (WGS) entry which is preliminary data.</text>
</comment>
<dbReference type="Proteomes" id="UP000823611">
    <property type="component" value="Unassembled WGS sequence"/>
</dbReference>
<accession>A0A9D9H4E2</accession>
<dbReference type="CDD" id="cd00431">
    <property type="entry name" value="cysteine_hydrolases"/>
    <property type="match status" value="1"/>
</dbReference>
<evidence type="ECO:0000256" key="2">
    <source>
        <dbReference type="ARBA" id="ARBA00022801"/>
    </source>
</evidence>
<dbReference type="InterPro" id="IPR050272">
    <property type="entry name" value="Isochorismatase-like_hydrls"/>
</dbReference>
<dbReference type="PANTHER" id="PTHR43540">
    <property type="entry name" value="PEROXYUREIDOACRYLATE/UREIDOACRYLATE AMIDOHYDROLASE-RELATED"/>
    <property type="match status" value="1"/>
</dbReference>
<reference evidence="4" key="2">
    <citation type="journal article" date="2021" name="PeerJ">
        <title>Extensive microbial diversity within the chicken gut microbiome revealed by metagenomics and culture.</title>
        <authorList>
            <person name="Gilroy R."/>
            <person name="Ravi A."/>
            <person name="Getino M."/>
            <person name="Pursley I."/>
            <person name="Horton D.L."/>
            <person name="Alikhan N.F."/>
            <person name="Baker D."/>
            <person name="Gharbi K."/>
            <person name="Hall N."/>
            <person name="Watson M."/>
            <person name="Adriaenssens E.M."/>
            <person name="Foster-Nyarko E."/>
            <person name="Jarju S."/>
            <person name="Secka A."/>
            <person name="Antonio M."/>
            <person name="Oren A."/>
            <person name="Chaudhuri R.R."/>
            <person name="La Ragione R."/>
            <person name="Hildebrand F."/>
            <person name="Pallen M.J."/>
        </authorList>
    </citation>
    <scope>NUCLEOTIDE SEQUENCE</scope>
    <source>
        <strain evidence="4">F6-4510</strain>
    </source>
</reference>
<evidence type="ECO:0000313" key="4">
    <source>
        <dbReference type="EMBL" id="MBO8434782.1"/>
    </source>
</evidence>
<comment type="similarity">
    <text evidence="1">Belongs to the isochorismatase family.</text>
</comment>
<dbReference type="PANTHER" id="PTHR43540:SF6">
    <property type="entry name" value="ISOCHORISMATASE-LIKE DOMAIN-CONTAINING PROTEIN"/>
    <property type="match status" value="1"/>
</dbReference>
<sequence length="175" mass="19536">MGKILIVVDMQNDFVTGSLGTEEARGIVNNVCDKIKGFDGDIIFTRDTHEKDYLETQEGRNLPVEHCIRGTEGWKLVNEIEDIRKEKNYPVFDKNTFGSKDLVKYLEIINNKSKIDEIEIVGLCTDICVISNALLVKAFFPETAITVDSSCCAGVTTQSHKNALNSMKMCQIGII</sequence>
<dbReference type="Pfam" id="PF00857">
    <property type="entry name" value="Isochorismatase"/>
    <property type="match status" value="1"/>
</dbReference>
<feature type="domain" description="Isochorismatase-like" evidence="3">
    <location>
        <begin position="4"/>
        <end position="169"/>
    </location>
</feature>
<evidence type="ECO:0000313" key="5">
    <source>
        <dbReference type="Proteomes" id="UP000823611"/>
    </source>
</evidence>
<name>A0A9D9H4E2_9FIRM</name>
<dbReference type="AlphaFoldDB" id="A0A9D9H4E2"/>
<evidence type="ECO:0000256" key="1">
    <source>
        <dbReference type="ARBA" id="ARBA00006336"/>
    </source>
</evidence>
<dbReference type="InterPro" id="IPR036380">
    <property type="entry name" value="Isochorismatase-like_sf"/>
</dbReference>
<protein>
    <submittedName>
        <fullName evidence="4">Cysteine hydrolase</fullName>
    </submittedName>
</protein>
<organism evidence="4 5">
    <name type="scientific">Candidatus Fimicola merdigallinarum</name>
    <dbReference type="NCBI Taxonomy" id="2840819"/>
    <lineage>
        <taxon>Bacteria</taxon>
        <taxon>Bacillati</taxon>
        <taxon>Bacillota</taxon>
        <taxon>Clostridia</taxon>
        <taxon>Lachnospirales</taxon>
        <taxon>Lachnospiraceae</taxon>
        <taxon>Lachnospiraceae incertae sedis</taxon>
        <taxon>Candidatus Fimicola</taxon>
    </lineage>
</organism>
<gene>
    <name evidence="4" type="ORF">IAC55_05610</name>
</gene>
<keyword evidence="2 4" id="KW-0378">Hydrolase</keyword>
<dbReference type="InterPro" id="IPR000868">
    <property type="entry name" value="Isochorismatase-like_dom"/>
</dbReference>
<evidence type="ECO:0000259" key="3">
    <source>
        <dbReference type="Pfam" id="PF00857"/>
    </source>
</evidence>
<dbReference type="EMBL" id="JADIMX010000106">
    <property type="protein sequence ID" value="MBO8434782.1"/>
    <property type="molecule type" value="Genomic_DNA"/>
</dbReference>
<reference evidence="4" key="1">
    <citation type="submission" date="2020-10" db="EMBL/GenBank/DDBJ databases">
        <authorList>
            <person name="Gilroy R."/>
        </authorList>
    </citation>
    <scope>NUCLEOTIDE SEQUENCE</scope>
    <source>
        <strain evidence="4">F6-4510</strain>
    </source>
</reference>
<dbReference type="SUPFAM" id="SSF52499">
    <property type="entry name" value="Isochorismatase-like hydrolases"/>
    <property type="match status" value="1"/>
</dbReference>
<proteinExistence type="inferred from homology"/>
<dbReference type="GO" id="GO:0016787">
    <property type="term" value="F:hydrolase activity"/>
    <property type="evidence" value="ECO:0007669"/>
    <property type="project" value="UniProtKB-KW"/>
</dbReference>
<dbReference type="Gene3D" id="3.40.50.850">
    <property type="entry name" value="Isochorismatase-like"/>
    <property type="match status" value="1"/>
</dbReference>